<dbReference type="EMBL" id="PZQS01000008">
    <property type="protein sequence ID" value="PVD25697.1"/>
    <property type="molecule type" value="Genomic_DNA"/>
</dbReference>
<dbReference type="AlphaFoldDB" id="A0A2T7NX05"/>
<protein>
    <submittedName>
        <fullName evidence="1">Uncharacterized protein</fullName>
    </submittedName>
</protein>
<sequence length="162" mass="17813">MDELTPVLQRFSIEVVEASRLVSRDIIAFCMSAVIQPLLSRLEAFDVRFKCYAPMPTETNFEALKVSAGNEFELLVVLEHLAAIKTFNDLAETNPSLACYGQVLVQECSGLSLDDLCTANTAGQHKVLSAAKVREHFAQTVAKAATITAFQDATVQVRFKGW</sequence>
<dbReference type="OrthoDB" id="6055534at2759"/>
<keyword evidence="2" id="KW-1185">Reference proteome</keyword>
<reference evidence="1 2" key="1">
    <citation type="submission" date="2018-04" db="EMBL/GenBank/DDBJ databases">
        <title>The genome of golden apple snail Pomacea canaliculata provides insight into stress tolerance and invasive adaptation.</title>
        <authorList>
            <person name="Liu C."/>
            <person name="Liu B."/>
            <person name="Ren Y."/>
            <person name="Zhang Y."/>
            <person name="Wang H."/>
            <person name="Li S."/>
            <person name="Jiang F."/>
            <person name="Yin L."/>
            <person name="Zhang G."/>
            <person name="Qian W."/>
            <person name="Fan W."/>
        </authorList>
    </citation>
    <scope>NUCLEOTIDE SEQUENCE [LARGE SCALE GENOMIC DNA]</scope>
    <source>
        <strain evidence="1">SZHN2017</strain>
        <tissue evidence="1">Muscle</tissue>
    </source>
</reference>
<dbReference type="Gene3D" id="3.30.460.90">
    <property type="match status" value="1"/>
</dbReference>
<proteinExistence type="predicted"/>
<name>A0A2T7NX05_POMCA</name>
<gene>
    <name evidence="1" type="ORF">C0Q70_13357</name>
</gene>
<accession>A0A2T7NX05</accession>
<evidence type="ECO:0000313" key="1">
    <source>
        <dbReference type="EMBL" id="PVD25697.1"/>
    </source>
</evidence>
<dbReference type="Proteomes" id="UP000245119">
    <property type="component" value="Linkage Group LG8"/>
</dbReference>
<evidence type="ECO:0000313" key="2">
    <source>
        <dbReference type="Proteomes" id="UP000245119"/>
    </source>
</evidence>
<comment type="caution">
    <text evidence="1">The sequence shown here is derived from an EMBL/GenBank/DDBJ whole genome shotgun (WGS) entry which is preliminary data.</text>
</comment>
<organism evidence="1 2">
    <name type="scientific">Pomacea canaliculata</name>
    <name type="common">Golden apple snail</name>
    <dbReference type="NCBI Taxonomy" id="400727"/>
    <lineage>
        <taxon>Eukaryota</taxon>
        <taxon>Metazoa</taxon>
        <taxon>Spiralia</taxon>
        <taxon>Lophotrochozoa</taxon>
        <taxon>Mollusca</taxon>
        <taxon>Gastropoda</taxon>
        <taxon>Caenogastropoda</taxon>
        <taxon>Architaenioglossa</taxon>
        <taxon>Ampullarioidea</taxon>
        <taxon>Ampullariidae</taxon>
        <taxon>Pomacea</taxon>
    </lineage>
</organism>